<dbReference type="PANTHER" id="PTHR43845">
    <property type="entry name" value="BLR5969 PROTEIN"/>
    <property type="match status" value="1"/>
</dbReference>
<dbReference type="RefSeq" id="WP_375353014.1">
    <property type="nucleotide sequence ID" value="NZ_JBHHMI010000001.1"/>
</dbReference>
<protein>
    <submittedName>
        <fullName evidence="2">Phenylacetate--CoA ligase family protein</fullName>
    </submittedName>
</protein>
<evidence type="ECO:0000313" key="3">
    <source>
        <dbReference type="Proteomes" id="UP001580346"/>
    </source>
</evidence>
<dbReference type="GO" id="GO:0016874">
    <property type="term" value="F:ligase activity"/>
    <property type="evidence" value="ECO:0007669"/>
    <property type="project" value="UniProtKB-KW"/>
</dbReference>
<feature type="domain" description="AMP-dependent synthetase/ligase" evidence="1">
    <location>
        <begin position="77"/>
        <end position="234"/>
    </location>
</feature>
<dbReference type="EMBL" id="JBHHMI010000001">
    <property type="protein sequence ID" value="MFB5265602.1"/>
    <property type="molecule type" value="Genomic_DNA"/>
</dbReference>
<dbReference type="Pfam" id="PF00501">
    <property type="entry name" value="AMP-binding"/>
    <property type="match status" value="1"/>
</dbReference>
<sequence length="421" mass="46459">MSNTLMNREHKFQELLTRIKKTPLYRDKLAGYATANVGLEQILTLPLTMKEDLRKGGAFSYLAVNMKETAQYHESFGTTGEPSASWFTQDDLETGGKQILACGVGMTSEDVVLIRFPYAMSLPAFLFQHASRQAGSLVVPASGRTPVTPYPRVLELMKRLGVTIIAGLPREMELLAETARLLGSDTKTDFPALRAICTAGELMGEPRREHIAGLWGVPVYNLYGSTETGNIAAMCEHGIMHVVEEDFLVEVLKEDASAPVAPGERGFAALTMLSHQASPLLRYFNEDIISIEPCDCSCGRSGGKLVHFGRRKERIRIGRATLDSKDIQDAVYSLFPAPDAWKAVQQVNGLHFILDSHQSSKWEIHSMQAQLSRLLGVAVTVEIAEESILMNREQLVRNDISKKPVYIQKLEAGDPGAAHFN</sequence>
<organism evidence="2 3">
    <name type="scientific">Paenibacillus enshidis</name>
    <dbReference type="NCBI Taxonomy" id="1458439"/>
    <lineage>
        <taxon>Bacteria</taxon>
        <taxon>Bacillati</taxon>
        <taxon>Bacillota</taxon>
        <taxon>Bacilli</taxon>
        <taxon>Bacillales</taxon>
        <taxon>Paenibacillaceae</taxon>
        <taxon>Paenibacillus</taxon>
    </lineage>
</organism>
<accession>A0ABV5ANM4</accession>
<dbReference type="Gene3D" id="3.40.50.12780">
    <property type="entry name" value="N-terminal domain of ligase-like"/>
    <property type="match status" value="1"/>
</dbReference>
<keyword evidence="2" id="KW-0436">Ligase</keyword>
<proteinExistence type="predicted"/>
<keyword evidence="3" id="KW-1185">Reference proteome</keyword>
<name>A0ABV5ANM4_9BACL</name>
<gene>
    <name evidence="2" type="ORF">ACE41H_02180</name>
</gene>
<evidence type="ECO:0000259" key="1">
    <source>
        <dbReference type="Pfam" id="PF00501"/>
    </source>
</evidence>
<dbReference type="InterPro" id="IPR000873">
    <property type="entry name" value="AMP-dep_synth/lig_dom"/>
</dbReference>
<evidence type="ECO:0000313" key="2">
    <source>
        <dbReference type="EMBL" id="MFB5265602.1"/>
    </source>
</evidence>
<comment type="caution">
    <text evidence="2">The sequence shown here is derived from an EMBL/GenBank/DDBJ whole genome shotgun (WGS) entry which is preliminary data.</text>
</comment>
<dbReference type="SUPFAM" id="SSF56801">
    <property type="entry name" value="Acetyl-CoA synthetase-like"/>
    <property type="match status" value="1"/>
</dbReference>
<reference evidence="2 3" key="1">
    <citation type="submission" date="2024-09" db="EMBL/GenBank/DDBJ databases">
        <title>Paenibacillus zeirhizospherea sp. nov., isolated from surface of the maize (Zea mays) roots in a horticulture field, Hungary.</title>
        <authorList>
            <person name="Marton D."/>
            <person name="Farkas M."/>
            <person name="Bedics A."/>
            <person name="Toth E."/>
            <person name="Tancsics A."/>
            <person name="Boka K."/>
            <person name="Maroti G."/>
            <person name="Kriszt B."/>
            <person name="Cserhati M."/>
        </authorList>
    </citation>
    <scope>NUCLEOTIDE SEQUENCE [LARGE SCALE GENOMIC DNA]</scope>
    <source>
        <strain evidence="2 3">KCTC 33519</strain>
    </source>
</reference>
<dbReference type="PANTHER" id="PTHR43845:SF1">
    <property type="entry name" value="BLR5969 PROTEIN"/>
    <property type="match status" value="1"/>
</dbReference>
<dbReference type="Proteomes" id="UP001580346">
    <property type="component" value="Unassembled WGS sequence"/>
</dbReference>
<dbReference type="InterPro" id="IPR042099">
    <property type="entry name" value="ANL_N_sf"/>
</dbReference>